<comment type="similarity">
    <text evidence="1">Belongs to the cycloisomerase 2 family.</text>
</comment>
<dbReference type="SUPFAM" id="SSF51004">
    <property type="entry name" value="C-terminal (heme d1) domain of cytochrome cd1-nitrite reductase"/>
    <property type="match status" value="1"/>
</dbReference>
<accession>A0A0W0Z581</accession>
<dbReference type="InterPro" id="IPR011048">
    <property type="entry name" value="Haem_d1_sf"/>
</dbReference>
<dbReference type="EMBL" id="LNYX01000013">
    <property type="protein sequence ID" value="KTD64299.1"/>
    <property type="molecule type" value="Genomic_DNA"/>
</dbReference>
<dbReference type="Pfam" id="PF10282">
    <property type="entry name" value="Lactonase"/>
    <property type="match status" value="2"/>
</dbReference>
<dbReference type="GO" id="GO:0006006">
    <property type="term" value="P:glucose metabolic process"/>
    <property type="evidence" value="ECO:0007669"/>
    <property type="project" value="UniProtKB-KW"/>
</dbReference>
<dbReference type="PATRIC" id="fig|452.5.peg.1223"/>
<dbReference type="Proteomes" id="UP000054877">
    <property type="component" value="Unassembled WGS sequence"/>
</dbReference>
<dbReference type="AlphaFoldDB" id="A0A0W0Z581"/>
<gene>
    <name evidence="3" type="ORF">Lspi_1106</name>
</gene>
<dbReference type="RefSeq" id="WP_058483045.1">
    <property type="nucleotide sequence ID" value="NZ_CAAAII010000005.1"/>
</dbReference>
<evidence type="ECO:0000313" key="3">
    <source>
        <dbReference type="EMBL" id="KTD64299.1"/>
    </source>
</evidence>
<protein>
    <submittedName>
        <fullName evidence="3">Transmembrane protein</fullName>
    </submittedName>
</protein>
<dbReference type="GO" id="GO:0017057">
    <property type="term" value="F:6-phosphogluconolactonase activity"/>
    <property type="evidence" value="ECO:0007669"/>
    <property type="project" value="TreeGrafter"/>
</dbReference>
<dbReference type="InterPro" id="IPR050282">
    <property type="entry name" value="Cycloisomerase_2"/>
</dbReference>
<proteinExistence type="inferred from homology"/>
<dbReference type="OrthoDB" id="5642345at2"/>
<name>A0A0W0Z581_LEGSP</name>
<evidence type="ECO:0000313" key="4">
    <source>
        <dbReference type="Proteomes" id="UP000054877"/>
    </source>
</evidence>
<comment type="caution">
    <text evidence="3">The sequence shown here is derived from an EMBL/GenBank/DDBJ whole genome shotgun (WGS) entry which is preliminary data.</text>
</comment>
<keyword evidence="3" id="KW-0812">Transmembrane</keyword>
<keyword evidence="2" id="KW-0119">Carbohydrate metabolism</keyword>
<organism evidence="3 4">
    <name type="scientific">Legionella spiritensis</name>
    <dbReference type="NCBI Taxonomy" id="452"/>
    <lineage>
        <taxon>Bacteria</taxon>
        <taxon>Pseudomonadati</taxon>
        <taxon>Pseudomonadota</taxon>
        <taxon>Gammaproteobacteria</taxon>
        <taxon>Legionellales</taxon>
        <taxon>Legionellaceae</taxon>
        <taxon>Legionella</taxon>
    </lineage>
</organism>
<dbReference type="STRING" id="452.Lspi_1106"/>
<reference evidence="3 4" key="1">
    <citation type="submission" date="2015-11" db="EMBL/GenBank/DDBJ databases">
        <title>Genomic analysis of 38 Legionella species identifies large and diverse effector repertoires.</title>
        <authorList>
            <person name="Burstein D."/>
            <person name="Amaro F."/>
            <person name="Zusman T."/>
            <person name="Lifshitz Z."/>
            <person name="Cohen O."/>
            <person name="Gilbert J.A."/>
            <person name="Pupko T."/>
            <person name="Shuman H.A."/>
            <person name="Segal G."/>
        </authorList>
    </citation>
    <scope>NUCLEOTIDE SEQUENCE [LARGE SCALE GENOMIC DNA]</scope>
    <source>
        <strain evidence="3 4">Mt.St.Helens-9</strain>
    </source>
</reference>
<dbReference type="PANTHER" id="PTHR30344">
    <property type="entry name" value="6-PHOSPHOGLUCONOLACTONASE-RELATED"/>
    <property type="match status" value="1"/>
</dbReference>
<keyword evidence="2" id="KW-0313">Glucose metabolism</keyword>
<dbReference type="PANTHER" id="PTHR30344:SF1">
    <property type="entry name" value="6-PHOSPHOGLUCONOLACTONASE"/>
    <property type="match status" value="1"/>
</dbReference>
<dbReference type="InterPro" id="IPR019405">
    <property type="entry name" value="Lactonase_7-beta_prop"/>
</dbReference>
<dbReference type="InterPro" id="IPR015943">
    <property type="entry name" value="WD40/YVTN_repeat-like_dom_sf"/>
</dbReference>
<keyword evidence="4" id="KW-1185">Reference proteome</keyword>
<dbReference type="Gene3D" id="2.130.10.10">
    <property type="entry name" value="YVTN repeat-like/Quinoprotein amine dehydrogenase"/>
    <property type="match status" value="3"/>
</dbReference>
<sequence length="433" mass="44267">MKRPSGSILALVTGLLMLSSSIIKASKPLFDIVPVPGSITSLLLPVNFMETVQYQVTNQSRITRTLTMKAIQGASQITNGAGDCSNPFILAPGQTCTLTLLVNGSQVPSSGISGGPVVCKTIGPTNPNPDPLLCYQPSQQNTLAVSTTTAGQFAYVANQFNSTISFCQANPATGFLTRCTVTAGGLGAPEAIAFNPAGTLFYAGNTSTNSISICRVNQSTGALYGCADAGGAGFDFPTGIAFSPDGTIIYTSNLGGAGVISCLVDGTTGQLSACINNLSVTFAAPSDMAVNSLGTLAYIANRLTSTVSVCRVSGQMVHACDNSSGSNFDAPEGITLSPTGRHAYIANAGNRKIIVCGIREDGTGFLDNCSATDGPFEGTGSVGFNSSGQVAYVPNQITNQVFICNTTPPNGELSQCKPSLGMGFIGPAGIVLR</sequence>
<evidence type="ECO:0000256" key="2">
    <source>
        <dbReference type="ARBA" id="ARBA00022526"/>
    </source>
</evidence>
<evidence type="ECO:0000256" key="1">
    <source>
        <dbReference type="ARBA" id="ARBA00005564"/>
    </source>
</evidence>
<keyword evidence="3" id="KW-0472">Membrane</keyword>